<dbReference type="EMBL" id="UINC01207887">
    <property type="protein sequence ID" value="SVE30180.1"/>
    <property type="molecule type" value="Genomic_DNA"/>
</dbReference>
<accession>A0A383CDK2</accession>
<feature type="non-terminal residue" evidence="1">
    <location>
        <position position="38"/>
    </location>
</feature>
<name>A0A383CDK2_9ZZZZ</name>
<organism evidence="1">
    <name type="scientific">marine metagenome</name>
    <dbReference type="NCBI Taxonomy" id="408172"/>
    <lineage>
        <taxon>unclassified sequences</taxon>
        <taxon>metagenomes</taxon>
        <taxon>ecological metagenomes</taxon>
    </lineage>
</organism>
<dbReference type="AlphaFoldDB" id="A0A383CDK2"/>
<proteinExistence type="predicted"/>
<gene>
    <name evidence="1" type="ORF">METZ01_LOCUS483034</name>
</gene>
<reference evidence="1" key="1">
    <citation type="submission" date="2018-05" db="EMBL/GenBank/DDBJ databases">
        <authorList>
            <person name="Lanie J.A."/>
            <person name="Ng W.-L."/>
            <person name="Kazmierczak K.M."/>
            <person name="Andrzejewski T.M."/>
            <person name="Davidsen T.M."/>
            <person name="Wayne K.J."/>
            <person name="Tettelin H."/>
            <person name="Glass J.I."/>
            <person name="Rusch D."/>
            <person name="Podicherti R."/>
            <person name="Tsui H.-C.T."/>
            <person name="Winkler M.E."/>
        </authorList>
    </citation>
    <scope>NUCLEOTIDE SEQUENCE</scope>
</reference>
<protein>
    <submittedName>
        <fullName evidence="1">Uncharacterized protein</fullName>
    </submittedName>
</protein>
<evidence type="ECO:0000313" key="1">
    <source>
        <dbReference type="EMBL" id="SVE30180.1"/>
    </source>
</evidence>
<sequence length="38" mass="4297">MQPVTIKHSLVITVRIFNQNVPFPDVVCATDDTFSLHL</sequence>